<dbReference type="InterPro" id="IPR009048">
    <property type="entry name" value="A-macroglobulin_rcpt-bd"/>
</dbReference>
<reference evidence="3" key="2">
    <citation type="submission" date="2025-09" db="UniProtKB">
        <authorList>
            <consortium name="Ensembl"/>
        </authorList>
    </citation>
    <scope>IDENTIFICATION</scope>
</reference>
<reference evidence="3" key="1">
    <citation type="submission" date="2025-08" db="UniProtKB">
        <authorList>
            <consortium name="Ensembl"/>
        </authorList>
    </citation>
    <scope>IDENTIFICATION</scope>
</reference>
<organism evidence="3 4">
    <name type="scientific">Chelydra serpentina</name>
    <name type="common">Snapping turtle</name>
    <name type="synonym">Testudo serpentina</name>
    <dbReference type="NCBI Taxonomy" id="8475"/>
    <lineage>
        <taxon>Eukaryota</taxon>
        <taxon>Metazoa</taxon>
        <taxon>Chordata</taxon>
        <taxon>Craniata</taxon>
        <taxon>Vertebrata</taxon>
        <taxon>Euteleostomi</taxon>
        <taxon>Archelosauria</taxon>
        <taxon>Testudinata</taxon>
        <taxon>Testudines</taxon>
        <taxon>Cryptodira</taxon>
        <taxon>Durocryptodira</taxon>
        <taxon>Americhelydia</taxon>
        <taxon>Chelydroidea</taxon>
        <taxon>Chelydridae</taxon>
        <taxon>Chelydra</taxon>
    </lineage>
</organism>
<feature type="domain" description="Alpha-macroglobulin receptor-binding" evidence="2">
    <location>
        <begin position="1"/>
        <end position="22"/>
    </location>
</feature>
<evidence type="ECO:0000259" key="2">
    <source>
        <dbReference type="Pfam" id="PF07677"/>
    </source>
</evidence>
<dbReference type="Ensembl" id="ENSCSRT00000027787.1">
    <property type="protein sequence ID" value="ENSCSRP00000026675.1"/>
    <property type="gene ID" value="ENSCSRG00000019834.1"/>
</dbReference>
<dbReference type="InterPro" id="IPR036595">
    <property type="entry name" value="A-macroglobulin_rcpt-bd_sf"/>
</dbReference>
<dbReference type="AlphaFoldDB" id="A0A8C3TDB2"/>
<name>A0A8C3TDB2_CHESE</name>
<feature type="compositionally biased region" description="Polar residues" evidence="1">
    <location>
        <begin position="34"/>
        <end position="46"/>
    </location>
</feature>
<evidence type="ECO:0000313" key="4">
    <source>
        <dbReference type="Proteomes" id="UP000694403"/>
    </source>
</evidence>
<evidence type="ECO:0000313" key="3">
    <source>
        <dbReference type="Ensembl" id="ENSCSRP00000026675.1"/>
    </source>
</evidence>
<proteinExistence type="predicted"/>
<protein>
    <recommendedName>
        <fullName evidence="2">Alpha-macroglobulin receptor-binding domain-containing protein</fullName>
    </recommendedName>
</protein>
<evidence type="ECO:0000256" key="1">
    <source>
        <dbReference type="SAM" id="MobiDB-lite"/>
    </source>
</evidence>
<dbReference type="Pfam" id="PF07677">
    <property type="entry name" value="A2M_recep"/>
    <property type="match status" value="1"/>
</dbReference>
<dbReference type="SUPFAM" id="SSF49410">
    <property type="entry name" value="Alpha-macroglobulin receptor domain"/>
    <property type="match status" value="1"/>
</dbReference>
<sequence length="46" mass="4813">MVIIDVKMLSGFIPVKTSVRNVCMGRSPPGISAPQPSGVQLPTTTT</sequence>
<dbReference type="Proteomes" id="UP000694403">
    <property type="component" value="Unplaced"/>
</dbReference>
<dbReference type="GO" id="GO:0005576">
    <property type="term" value="C:extracellular region"/>
    <property type="evidence" value="ECO:0007669"/>
    <property type="project" value="InterPro"/>
</dbReference>
<keyword evidence="4" id="KW-1185">Reference proteome</keyword>
<feature type="region of interest" description="Disordered" evidence="1">
    <location>
        <begin position="26"/>
        <end position="46"/>
    </location>
</feature>
<accession>A0A8C3TDB2</accession>